<dbReference type="STRING" id="216142.LT40_06065"/>
<name>A0A089YN67_9PSED</name>
<keyword evidence="2" id="KW-1185">Reference proteome</keyword>
<dbReference type="EMBL" id="CP009533">
    <property type="protein sequence ID" value="AIS16999.1"/>
    <property type="molecule type" value="Genomic_DNA"/>
</dbReference>
<organism evidence="1 2">
    <name type="scientific">Pseudomonas rhizosphaerae</name>
    <dbReference type="NCBI Taxonomy" id="216142"/>
    <lineage>
        <taxon>Bacteria</taxon>
        <taxon>Pseudomonadati</taxon>
        <taxon>Pseudomonadota</taxon>
        <taxon>Gammaproteobacteria</taxon>
        <taxon>Pseudomonadales</taxon>
        <taxon>Pseudomonadaceae</taxon>
        <taxon>Pseudomonas</taxon>
    </lineage>
</organism>
<sequence>MRMTASLLMANPRDEEEDDMALLCCHGTAGEMFLMTRFPDEEELEITLGEEPYLLRDLKVTLSAKRLLVEVAARDADVFGGDDVLEIEHASDGADRAEIEETLRILLAGVGTLEIN</sequence>
<dbReference type="OrthoDB" id="8912133at2"/>
<dbReference type="HOGENOM" id="CLU_137941_0_0_6"/>
<gene>
    <name evidence="1" type="ORF">LT40_06065</name>
</gene>
<dbReference type="AlphaFoldDB" id="A0A089YN67"/>
<dbReference type="Proteomes" id="UP000029499">
    <property type="component" value="Chromosome"/>
</dbReference>
<protein>
    <submittedName>
        <fullName evidence="1">Uncharacterized protein</fullName>
    </submittedName>
</protein>
<reference evidence="1 2" key="1">
    <citation type="journal article" date="2015" name="J. Biotechnol.">
        <title>Complete genome sequence of Pseudomonas rhizosphaerae IH5T (=DSM 16299T), a phosphate-solubilizing rhizobacterium for bacterial biofertilizer.</title>
        <authorList>
            <person name="Kwak Y."/>
            <person name="Jung B.K."/>
            <person name="Shin J.H."/>
        </authorList>
    </citation>
    <scope>NUCLEOTIDE SEQUENCE [LARGE SCALE GENOMIC DNA]</scope>
    <source>
        <strain evidence="1">DSM 16299</strain>
    </source>
</reference>
<evidence type="ECO:0000313" key="2">
    <source>
        <dbReference type="Proteomes" id="UP000029499"/>
    </source>
</evidence>
<dbReference type="KEGG" id="prh:LT40_06065"/>
<accession>A0A089YN67</accession>
<evidence type="ECO:0000313" key="1">
    <source>
        <dbReference type="EMBL" id="AIS16999.1"/>
    </source>
</evidence>
<proteinExistence type="predicted"/>
<dbReference type="RefSeq" id="WP_043187649.1">
    <property type="nucleotide sequence ID" value="NZ_CP009533.1"/>
</dbReference>